<organism evidence="11 12">
    <name type="scientific">Desulfocurvibacter africanus PCS</name>
    <dbReference type="NCBI Taxonomy" id="1262666"/>
    <lineage>
        <taxon>Bacteria</taxon>
        <taxon>Pseudomonadati</taxon>
        <taxon>Thermodesulfobacteriota</taxon>
        <taxon>Desulfovibrionia</taxon>
        <taxon>Desulfovibrionales</taxon>
        <taxon>Desulfovibrionaceae</taxon>
        <taxon>Desulfocurvibacter</taxon>
    </lineage>
</organism>
<name>M5Q2Y1_DESAF</name>
<evidence type="ECO:0000256" key="9">
    <source>
        <dbReference type="HAMAP-Rule" id="MF_00135"/>
    </source>
</evidence>
<dbReference type="SUPFAM" id="SSF51366">
    <property type="entry name" value="Ribulose-phoshate binding barrel"/>
    <property type="match status" value="1"/>
</dbReference>
<dbReference type="Pfam" id="PF00697">
    <property type="entry name" value="PRAI"/>
    <property type="match status" value="1"/>
</dbReference>
<dbReference type="InterPro" id="IPR001240">
    <property type="entry name" value="PRAI_dom"/>
</dbReference>
<comment type="similarity">
    <text evidence="9">Belongs to the TrpF family.</text>
</comment>
<accession>M5Q2Y1</accession>
<dbReference type="HAMAP" id="MF_00135">
    <property type="entry name" value="PRAI"/>
    <property type="match status" value="1"/>
</dbReference>
<comment type="catalytic activity">
    <reaction evidence="1 9">
        <text>N-(5-phospho-beta-D-ribosyl)anthranilate = 1-(2-carboxyphenylamino)-1-deoxy-D-ribulose 5-phosphate</text>
        <dbReference type="Rhea" id="RHEA:21540"/>
        <dbReference type="ChEBI" id="CHEBI:18277"/>
        <dbReference type="ChEBI" id="CHEBI:58613"/>
        <dbReference type="EC" id="5.3.1.24"/>
    </reaction>
</comment>
<dbReference type="OrthoDB" id="9796196at2"/>
<dbReference type="InterPro" id="IPR011060">
    <property type="entry name" value="RibuloseP-bd_barrel"/>
</dbReference>
<evidence type="ECO:0000256" key="4">
    <source>
        <dbReference type="ARBA" id="ARBA00022272"/>
    </source>
</evidence>
<evidence type="ECO:0000313" key="11">
    <source>
        <dbReference type="EMBL" id="EMG37798.1"/>
    </source>
</evidence>
<dbReference type="InterPro" id="IPR013785">
    <property type="entry name" value="Aldolase_TIM"/>
</dbReference>
<dbReference type="AlphaFoldDB" id="M5Q2Y1"/>
<dbReference type="UniPathway" id="UPA00035">
    <property type="reaction ID" value="UER00042"/>
</dbReference>
<evidence type="ECO:0000256" key="7">
    <source>
        <dbReference type="ARBA" id="ARBA00023141"/>
    </source>
</evidence>
<proteinExistence type="inferred from homology"/>
<keyword evidence="5 9" id="KW-0028">Amino-acid biosynthesis</keyword>
<dbReference type="InterPro" id="IPR044643">
    <property type="entry name" value="TrpF_fam"/>
</dbReference>
<evidence type="ECO:0000259" key="10">
    <source>
        <dbReference type="Pfam" id="PF00697"/>
    </source>
</evidence>
<evidence type="ECO:0000256" key="1">
    <source>
        <dbReference type="ARBA" id="ARBA00001164"/>
    </source>
</evidence>
<comment type="pathway">
    <text evidence="2 9">Amino-acid biosynthesis; L-tryptophan biosynthesis; L-tryptophan from chorismate: step 3/5.</text>
</comment>
<dbReference type="EMBL" id="AOSV01000013">
    <property type="protein sequence ID" value="EMG37798.1"/>
    <property type="molecule type" value="Genomic_DNA"/>
</dbReference>
<feature type="domain" description="N-(5'phosphoribosyl) anthranilate isomerase (PRAI)" evidence="10">
    <location>
        <begin position="3"/>
        <end position="202"/>
    </location>
</feature>
<evidence type="ECO:0000256" key="5">
    <source>
        <dbReference type="ARBA" id="ARBA00022605"/>
    </source>
</evidence>
<keyword evidence="7 9" id="KW-0057">Aromatic amino acid biosynthesis</keyword>
<reference evidence="11 12" key="1">
    <citation type="journal article" date="2013" name="Genome Announc.">
        <title>Draft Genome Sequence for Desulfovibrio africanus Strain PCS.</title>
        <authorList>
            <person name="Brown S.D."/>
            <person name="Utturkar S.M."/>
            <person name="Arkin A.P."/>
            <person name="Deutschbauer A.M."/>
            <person name="Elias D.A."/>
            <person name="Hazen T.C."/>
            <person name="Chakraborty R."/>
        </authorList>
    </citation>
    <scope>NUCLEOTIDE SEQUENCE [LARGE SCALE GENOMIC DNA]</scope>
    <source>
        <strain evidence="11 12">PCS</strain>
    </source>
</reference>
<evidence type="ECO:0000313" key="12">
    <source>
        <dbReference type="Proteomes" id="UP000011922"/>
    </source>
</evidence>
<evidence type="ECO:0000256" key="8">
    <source>
        <dbReference type="ARBA" id="ARBA00023235"/>
    </source>
</evidence>
<comment type="caution">
    <text evidence="11">The sequence shown here is derived from an EMBL/GenBank/DDBJ whole genome shotgun (WGS) entry which is preliminary data.</text>
</comment>
<dbReference type="Gene3D" id="3.20.20.70">
    <property type="entry name" value="Aldolase class I"/>
    <property type="match status" value="1"/>
</dbReference>
<dbReference type="GO" id="GO:0000162">
    <property type="term" value="P:L-tryptophan biosynthetic process"/>
    <property type="evidence" value="ECO:0007669"/>
    <property type="project" value="UniProtKB-UniRule"/>
</dbReference>
<dbReference type="PATRIC" id="fig|1262666.3.peg.1467"/>
<dbReference type="GO" id="GO:0004640">
    <property type="term" value="F:phosphoribosylanthranilate isomerase activity"/>
    <property type="evidence" value="ECO:0007669"/>
    <property type="project" value="UniProtKB-UniRule"/>
</dbReference>
<protein>
    <recommendedName>
        <fullName evidence="4 9">N-(5'-phosphoribosyl)anthranilate isomerase</fullName>
        <shortName evidence="9">PRAI</shortName>
        <ecNumber evidence="3 9">5.3.1.24</ecNumber>
    </recommendedName>
</protein>
<gene>
    <name evidence="9" type="primary">trpF</name>
    <name evidence="11" type="ORF">PCS_01448</name>
</gene>
<evidence type="ECO:0000256" key="6">
    <source>
        <dbReference type="ARBA" id="ARBA00022822"/>
    </source>
</evidence>
<evidence type="ECO:0000256" key="2">
    <source>
        <dbReference type="ARBA" id="ARBA00004664"/>
    </source>
</evidence>
<dbReference type="CDD" id="cd00405">
    <property type="entry name" value="PRAI"/>
    <property type="match status" value="1"/>
</dbReference>
<keyword evidence="6 9" id="KW-0822">Tryptophan biosynthesis</keyword>
<dbReference type="EC" id="5.3.1.24" evidence="3 9"/>
<dbReference type="PANTHER" id="PTHR42894:SF1">
    <property type="entry name" value="N-(5'-PHOSPHORIBOSYL)ANTHRANILATE ISOMERASE"/>
    <property type="match status" value="1"/>
</dbReference>
<dbReference type="Proteomes" id="UP000011922">
    <property type="component" value="Unassembled WGS sequence"/>
</dbReference>
<dbReference type="PANTHER" id="PTHR42894">
    <property type="entry name" value="N-(5'-PHOSPHORIBOSYL)ANTHRANILATE ISOMERASE"/>
    <property type="match status" value="1"/>
</dbReference>
<dbReference type="RefSeq" id="WP_005985578.1">
    <property type="nucleotide sequence ID" value="NZ_AOSV01000013.1"/>
</dbReference>
<keyword evidence="8 9" id="KW-0413">Isomerase</keyword>
<evidence type="ECO:0000256" key="3">
    <source>
        <dbReference type="ARBA" id="ARBA00012572"/>
    </source>
</evidence>
<sequence>MIKVCGMTKPEDVRLCAQAGVDLLGFIFHPASPRFVTPDFPASLEPEALGQARKVGVFVKETVVEVRHIMDEAQLDYVQLHSGQDPEFCRAVGSARVIKVFWPERYASLDELAEDMARFADCAMFLLDAGTSGGGHGRSLDFAALTELDSPRPWLLAGGLGPKNVRAAVEACASANLAGVDLNSGVESAPGLKDIEKVRTAIAACRR</sequence>